<reference evidence="2 3" key="1">
    <citation type="journal article" date="2012" name="Science">
        <title>The Paleozoic origin of enzymatic lignin decomposition reconstructed from 31 fungal genomes.</title>
        <authorList>
            <person name="Floudas D."/>
            <person name="Binder M."/>
            <person name="Riley R."/>
            <person name="Barry K."/>
            <person name="Blanchette R.A."/>
            <person name="Henrissat B."/>
            <person name="Martinez A.T."/>
            <person name="Otillar R."/>
            <person name="Spatafora J.W."/>
            <person name="Yadav J.S."/>
            <person name="Aerts A."/>
            <person name="Benoit I."/>
            <person name="Boyd A."/>
            <person name="Carlson A."/>
            <person name="Copeland A."/>
            <person name="Coutinho P.M."/>
            <person name="de Vries R.P."/>
            <person name="Ferreira P."/>
            <person name="Findley K."/>
            <person name="Foster B."/>
            <person name="Gaskell J."/>
            <person name="Glotzer D."/>
            <person name="Gorecki P."/>
            <person name="Heitman J."/>
            <person name="Hesse C."/>
            <person name="Hori C."/>
            <person name="Igarashi K."/>
            <person name="Jurgens J.A."/>
            <person name="Kallen N."/>
            <person name="Kersten P."/>
            <person name="Kohler A."/>
            <person name="Kuees U."/>
            <person name="Kumar T.K.A."/>
            <person name="Kuo A."/>
            <person name="LaButti K."/>
            <person name="Larrondo L.F."/>
            <person name="Lindquist E."/>
            <person name="Ling A."/>
            <person name="Lombard V."/>
            <person name="Lucas S."/>
            <person name="Lundell T."/>
            <person name="Martin R."/>
            <person name="McLaughlin D.J."/>
            <person name="Morgenstern I."/>
            <person name="Morin E."/>
            <person name="Murat C."/>
            <person name="Nagy L.G."/>
            <person name="Nolan M."/>
            <person name="Ohm R.A."/>
            <person name="Patyshakuliyeva A."/>
            <person name="Rokas A."/>
            <person name="Ruiz-Duenas F.J."/>
            <person name="Sabat G."/>
            <person name="Salamov A."/>
            <person name="Samejima M."/>
            <person name="Schmutz J."/>
            <person name="Slot J.C."/>
            <person name="St John F."/>
            <person name="Stenlid J."/>
            <person name="Sun H."/>
            <person name="Sun S."/>
            <person name="Syed K."/>
            <person name="Tsang A."/>
            <person name="Wiebenga A."/>
            <person name="Young D."/>
            <person name="Pisabarro A."/>
            <person name="Eastwood D.C."/>
            <person name="Martin F."/>
            <person name="Cullen D."/>
            <person name="Grigoriev I.V."/>
            <person name="Hibbett D.S."/>
        </authorList>
    </citation>
    <scope>NUCLEOTIDE SEQUENCE [LARGE SCALE GENOMIC DNA]</scope>
    <source>
        <strain evidence="2 3">ATCC 11539</strain>
    </source>
</reference>
<organism evidence="2 3">
    <name type="scientific">Gloeophyllum trabeum (strain ATCC 11539 / FP-39264 / Madison 617)</name>
    <name type="common">Brown rot fungus</name>
    <dbReference type="NCBI Taxonomy" id="670483"/>
    <lineage>
        <taxon>Eukaryota</taxon>
        <taxon>Fungi</taxon>
        <taxon>Dikarya</taxon>
        <taxon>Basidiomycota</taxon>
        <taxon>Agaricomycotina</taxon>
        <taxon>Agaricomycetes</taxon>
        <taxon>Gloeophyllales</taxon>
        <taxon>Gloeophyllaceae</taxon>
        <taxon>Gloeophyllum</taxon>
    </lineage>
</organism>
<evidence type="ECO:0000313" key="2">
    <source>
        <dbReference type="EMBL" id="EPQ56924.1"/>
    </source>
</evidence>
<protein>
    <submittedName>
        <fullName evidence="2">Uncharacterized protein</fullName>
    </submittedName>
</protein>
<dbReference type="eggNOG" id="ENOG502S6K1">
    <property type="taxonomic scope" value="Eukaryota"/>
</dbReference>
<dbReference type="PANTHER" id="PTHR33266:SF1">
    <property type="entry name" value="F-BOX DOMAIN-CONTAINING PROTEIN"/>
    <property type="match status" value="1"/>
</dbReference>
<name>S7RUP3_GLOTA</name>
<proteinExistence type="predicted"/>
<keyword evidence="3" id="KW-1185">Reference proteome</keyword>
<dbReference type="PANTHER" id="PTHR33266">
    <property type="entry name" value="CHROMOSOME 15, WHOLE GENOME SHOTGUN SEQUENCE"/>
    <property type="match status" value="1"/>
</dbReference>
<dbReference type="RefSeq" id="XP_007864111.1">
    <property type="nucleotide sequence ID" value="XM_007865920.1"/>
</dbReference>
<feature type="compositionally biased region" description="Basic and acidic residues" evidence="1">
    <location>
        <begin position="1"/>
        <end position="13"/>
    </location>
</feature>
<dbReference type="OMA" id="CETAMIC"/>
<dbReference type="Proteomes" id="UP000030669">
    <property type="component" value="Unassembled WGS sequence"/>
</dbReference>
<dbReference type="KEGG" id="gtr:GLOTRDRAFT_137401"/>
<dbReference type="STRING" id="670483.S7RUP3"/>
<dbReference type="HOGENOM" id="CLU_009568_2_0_1"/>
<accession>S7RUP3</accession>
<feature type="region of interest" description="Disordered" evidence="1">
    <location>
        <begin position="1"/>
        <end position="31"/>
    </location>
</feature>
<dbReference type="AlphaFoldDB" id="S7RUP3"/>
<dbReference type="EMBL" id="KB469299">
    <property type="protein sequence ID" value="EPQ56924.1"/>
    <property type="molecule type" value="Genomic_DNA"/>
</dbReference>
<dbReference type="OrthoDB" id="107110at2759"/>
<evidence type="ECO:0000313" key="3">
    <source>
        <dbReference type="Proteomes" id="UP000030669"/>
    </source>
</evidence>
<sequence length="904" mass="101335">MSKRPSSPDETARKSPRISPVPLDPSAGMEPDPFFQAVSDAVQLLQDTDDSAWARALQAPSRALAGFYEVLEAAFEGLLPHSVSADVDYFAVAQDEDVRRLVRGSVDANSLEALRAKLRGMSLPRRSPPDPEKAQKTSVINVGDVPYGQSGVEQAIATIRSWNRPFQGETARVLRETLSSFLDPGRDTYARYSTLVNASGTGKSRIVDELGKQVVVVQMCVRERGTTGFPPHDRDLMFWLTGKVSCNDGRAEGFLYALLTVTAERLKIVEKHCGLADLRSEARVNQLASAFRECMTEGQTFDAANKYRREFYGDVIAVAEKFADTRDYGKTVPSSQPRQLPNISKAAEKLMKVVFGGSTPELQQDFTGPAVIFSFDEAHVLTHTQYHQRTGGKWSVFSELTRVLRALEGYPIFSLFLSTTPGTFEEHELLPRVHRFAWNVPEKRQILPSITEVVFDDLAIRAREGEYTLERVTRDDFMGHLGRPLFGSRYDAGNQYVRQDLLDFAALKLVHSNVWGYQPLADDGLLACLAIRFAFEFRAKGPYEQQIEREQVECHMRICLAATPGFQTMVTVASSEPLLAEAAAIQLGRRVYFEQMARNLDAWGVHRGDRGELAAMLLLMKARDNVVYWGKPRVFSVVDFFGALLPSSAHQKLKDALPSVSREGECKAFSETFKDARMAFNHFIKVQEYEVVNVHYLWALVVRGAAIICPDHQRNVEIVIPFLFHDTTIQATNVSAVLITVKNDHAFGTEVWEHHFACMDPFDFELFSEDEAPLPVIRMAFCLGSRRSGITIVAPSPENDGSPEPPSQYTAYDIWCAGLSPETFPAIEKDDVKLWKDVARPPLGVLEALEMRDDRYMTSEVRQARSDMRRRMMPGAMALGPHFSAFIKLPQEVSEDDFSDKEEV</sequence>
<gene>
    <name evidence="2" type="ORF">GLOTRDRAFT_137401</name>
</gene>
<dbReference type="GeneID" id="19303749"/>
<evidence type="ECO:0000256" key="1">
    <source>
        <dbReference type="SAM" id="MobiDB-lite"/>
    </source>
</evidence>